<dbReference type="Proteomes" id="UP000287651">
    <property type="component" value="Unassembled WGS sequence"/>
</dbReference>
<proteinExistence type="predicted"/>
<name>A0A426ZXB9_ENSVE</name>
<organism evidence="2 3">
    <name type="scientific">Ensete ventricosum</name>
    <name type="common">Abyssinian banana</name>
    <name type="synonym">Musa ensete</name>
    <dbReference type="NCBI Taxonomy" id="4639"/>
    <lineage>
        <taxon>Eukaryota</taxon>
        <taxon>Viridiplantae</taxon>
        <taxon>Streptophyta</taxon>
        <taxon>Embryophyta</taxon>
        <taxon>Tracheophyta</taxon>
        <taxon>Spermatophyta</taxon>
        <taxon>Magnoliopsida</taxon>
        <taxon>Liliopsida</taxon>
        <taxon>Zingiberales</taxon>
        <taxon>Musaceae</taxon>
        <taxon>Ensete</taxon>
    </lineage>
</organism>
<protein>
    <submittedName>
        <fullName evidence="2">Uncharacterized protein</fullName>
    </submittedName>
</protein>
<sequence>MEILGLLTPALASISISTSTSSTPVPSPPATQQGASWPFNTLLLVSITLNGFTSSSFASVCHHTPPPSLAMEHHSIEGTRKQANWDLTLQKACAVTRCHHAAAFPAVVAVGFDVALAMHTGHGLGFQFRSGGEADTGEEEPAVLHEEEARLLLQGSITDRRFSIDSHRQMEMRGNDKPCKHHRVAGSGQKKRDRGGRSDGACRQACWRRGRGGRSCRIAQLRPRSRTPTRPLQCRPRTAPSYLLLLLLLRRRKRWVH</sequence>
<evidence type="ECO:0000313" key="3">
    <source>
        <dbReference type="Proteomes" id="UP000287651"/>
    </source>
</evidence>
<dbReference type="AlphaFoldDB" id="A0A426ZXB9"/>
<dbReference type="EMBL" id="AMZH03004633">
    <property type="protein sequence ID" value="RRT68636.1"/>
    <property type="molecule type" value="Genomic_DNA"/>
</dbReference>
<comment type="caution">
    <text evidence="2">The sequence shown here is derived from an EMBL/GenBank/DDBJ whole genome shotgun (WGS) entry which is preliminary data.</text>
</comment>
<accession>A0A426ZXB9</accession>
<gene>
    <name evidence="2" type="ORF">B296_00006792</name>
</gene>
<evidence type="ECO:0000313" key="2">
    <source>
        <dbReference type="EMBL" id="RRT68636.1"/>
    </source>
</evidence>
<reference evidence="2 3" key="1">
    <citation type="journal article" date="2014" name="Agronomy (Basel)">
        <title>A Draft Genome Sequence for Ensete ventricosum, the Drought-Tolerant Tree Against Hunger.</title>
        <authorList>
            <person name="Harrison J."/>
            <person name="Moore K.A."/>
            <person name="Paszkiewicz K."/>
            <person name="Jones T."/>
            <person name="Grant M."/>
            <person name="Ambacheew D."/>
            <person name="Muzemil S."/>
            <person name="Studholme D.J."/>
        </authorList>
    </citation>
    <scope>NUCLEOTIDE SEQUENCE [LARGE SCALE GENOMIC DNA]</scope>
</reference>
<feature type="region of interest" description="Disordered" evidence="1">
    <location>
        <begin position="171"/>
        <end position="201"/>
    </location>
</feature>
<feature type="compositionally biased region" description="Basic residues" evidence="1">
    <location>
        <begin position="179"/>
        <end position="194"/>
    </location>
</feature>
<evidence type="ECO:0000256" key="1">
    <source>
        <dbReference type="SAM" id="MobiDB-lite"/>
    </source>
</evidence>